<reference evidence="4" key="1">
    <citation type="submission" date="2016-10" db="EMBL/GenBank/DDBJ databases">
        <authorList>
            <person name="Varghese N."/>
            <person name="Submissions S."/>
        </authorList>
    </citation>
    <scope>NUCLEOTIDE SEQUENCE [LARGE SCALE GENOMIC DNA]</scope>
    <source>
        <strain evidence="4">DSM 21789</strain>
    </source>
</reference>
<evidence type="ECO:0000256" key="1">
    <source>
        <dbReference type="SAM" id="SignalP"/>
    </source>
</evidence>
<keyword evidence="1" id="KW-0732">Signal</keyword>
<dbReference type="Gene3D" id="3.30.1150.10">
    <property type="match status" value="1"/>
</dbReference>
<sequence>MKNYLFIIFSLFASSLFAQDNNDKKIFLDSLNQETTEESYKYYRIIKDYALEKDKYEIVDYYLNNHIKHQGFSHSKSGRLKIGQHKEFYESGNLKSVTNYNNENNNPTGNYFSLYENGKKEIDGEYTQITKDNLNKESVIKIISYWDENENQKIVEGNGFMIERGEFENSRGEINGGFKDGIWKGIDLRYKIQFVEKYELGKFMGGVSRDALNIEFGYLEINKPPEFIGGMHAFGMYIAHNYKTPSIQKSIKGKIFLGFTIGVGGEIEDIKIIQSLETDLDTEAIRLIKTTSNLWTPGEYRGIKQKIKFSLPINLNFQNDD</sequence>
<dbReference type="InterPro" id="IPR037682">
    <property type="entry name" value="TonB_C"/>
</dbReference>
<organism evidence="3 4">
    <name type="scientific">Flavobacterium swingsii</name>
    <dbReference type="NCBI Taxonomy" id="498292"/>
    <lineage>
        <taxon>Bacteria</taxon>
        <taxon>Pseudomonadati</taxon>
        <taxon>Bacteroidota</taxon>
        <taxon>Flavobacteriia</taxon>
        <taxon>Flavobacteriales</taxon>
        <taxon>Flavobacteriaceae</taxon>
        <taxon>Flavobacterium</taxon>
    </lineage>
</organism>
<dbReference type="STRING" id="498292.SAMN05660845_1431"/>
<evidence type="ECO:0000313" key="3">
    <source>
        <dbReference type="EMBL" id="SFB03443.1"/>
    </source>
</evidence>
<dbReference type="GO" id="GO:0055085">
    <property type="term" value="P:transmembrane transport"/>
    <property type="evidence" value="ECO:0007669"/>
    <property type="project" value="InterPro"/>
</dbReference>
<keyword evidence="4" id="KW-1185">Reference proteome</keyword>
<proteinExistence type="predicted"/>
<feature type="signal peptide" evidence="1">
    <location>
        <begin position="1"/>
        <end position="18"/>
    </location>
</feature>
<feature type="domain" description="TonB C-terminal" evidence="2">
    <location>
        <begin position="247"/>
        <end position="314"/>
    </location>
</feature>
<gene>
    <name evidence="3" type="ORF">SAMN05660845_1431</name>
</gene>
<dbReference type="AlphaFoldDB" id="A0A1I0XTY9"/>
<dbReference type="OrthoDB" id="649093at2"/>
<accession>A0A1I0XTY9</accession>
<feature type="chain" id="PRO_5011503732" evidence="1">
    <location>
        <begin position="19"/>
        <end position="321"/>
    </location>
</feature>
<dbReference type="Pfam" id="PF03544">
    <property type="entry name" value="TonB_C"/>
    <property type="match status" value="1"/>
</dbReference>
<dbReference type="EMBL" id="FOJT01000003">
    <property type="protein sequence ID" value="SFB03443.1"/>
    <property type="molecule type" value="Genomic_DNA"/>
</dbReference>
<dbReference type="Proteomes" id="UP000199604">
    <property type="component" value="Unassembled WGS sequence"/>
</dbReference>
<dbReference type="RefSeq" id="WP_091475441.1">
    <property type="nucleotide sequence ID" value="NZ_FOJT01000003.1"/>
</dbReference>
<evidence type="ECO:0000313" key="4">
    <source>
        <dbReference type="Proteomes" id="UP000199604"/>
    </source>
</evidence>
<evidence type="ECO:0000259" key="2">
    <source>
        <dbReference type="Pfam" id="PF03544"/>
    </source>
</evidence>
<name>A0A1I0XTY9_9FLAO</name>
<dbReference type="SUPFAM" id="SSF74653">
    <property type="entry name" value="TolA/TonB C-terminal domain"/>
    <property type="match status" value="1"/>
</dbReference>
<protein>
    <submittedName>
        <fullName evidence="3">TonB protein C-terminal</fullName>
    </submittedName>
</protein>